<evidence type="ECO:0000259" key="1">
    <source>
        <dbReference type="PROSITE" id="PS50186"/>
    </source>
</evidence>
<comment type="caution">
    <text evidence="2">The sequence shown here is derived from an EMBL/GenBank/DDBJ whole genome shotgun (WGS) entry which is preliminary data.</text>
</comment>
<name>A0A8J6GLL6_MICOH</name>
<dbReference type="EMBL" id="JAATJU010021517">
    <property type="protein sequence ID" value="KAH0513435.1"/>
    <property type="molecule type" value="Genomic_DNA"/>
</dbReference>
<protein>
    <submittedName>
        <fullName evidence="2">Rap guanine nucleotide exchange factor 5</fullName>
    </submittedName>
</protein>
<dbReference type="AlphaFoldDB" id="A0A8J6GLL6"/>
<evidence type="ECO:0000313" key="2">
    <source>
        <dbReference type="EMBL" id="KAH0513435.1"/>
    </source>
</evidence>
<sequence>MWQQHIDIRTHPGDALIPAAQHHRGESVSVLPDSWVELLGLTLMGEHGMVLKVKLWGWRSCVGSELVDWLLEHCPFVQCRSMAIGVWQLLLDMGIMSSVDQHLYFQDNYVFYQFSSEECSYLYCEFEREEEWQNGVKLLLQLVHLLPARAGTCDLSHQKVEDSEESSDEILARLTSAVQRELAAVIAMKARKSACRQLHLTRELQVTQSSPFSLSRSLVSASSGNTALAVLREEAAVEEDDGNTTKHVTVTEANDAPDPQAGVMCKLQERDDIGRIELVQRLARENCQFLQTDKKEPEKSEQVYSGYLKTDYYGKDAQAAGASLRTMYQKKGKEELWKRREVDAPLMMSLVSRELSDTITLV</sequence>
<dbReference type="Proteomes" id="UP000710432">
    <property type="component" value="Unassembled WGS sequence"/>
</dbReference>
<dbReference type="Pfam" id="PF00610">
    <property type="entry name" value="DEP"/>
    <property type="match status" value="1"/>
</dbReference>
<organism evidence="2 3">
    <name type="scientific">Microtus ochrogaster</name>
    <name type="common">Prairie vole</name>
    <dbReference type="NCBI Taxonomy" id="79684"/>
    <lineage>
        <taxon>Eukaryota</taxon>
        <taxon>Metazoa</taxon>
        <taxon>Chordata</taxon>
        <taxon>Craniata</taxon>
        <taxon>Vertebrata</taxon>
        <taxon>Euteleostomi</taxon>
        <taxon>Mammalia</taxon>
        <taxon>Eutheria</taxon>
        <taxon>Euarchontoglires</taxon>
        <taxon>Glires</taxon>
        <taxon>Rodentia</taxon>
        <taxon>Myomorpha</taxon>
        <taxon>Muroidea</taxon>
        <taxon>Cricetidae</taxon>
        <taxon>Arvicolinae</taxon>
        <taxon>Microtus</taxon>
    </lineage>
</organism>
<dbReference type="Gene3D" id="1.10.10.10">
    <property type="entry name" value="Winged helix-like DNA-binding domain superfamily/Winged helix DNA-binding domain"/>
    <property type="match status" value="1"/>
</dbReference>
<dbReference type="SUPFAM" id="SSF46785">
    <property type="entry name" value="Winged helix' DNA-binding domain"/>
    <property type="match status" value="1"/>
</dbReference>
<gene>
    <name evidence="2" type="ORF">LTLLF_140150</name>
</gene>
<reference evidence="2" key="1">
    <citation type="submission" date="2020-03" db="EMBL/GenBank/DDBJ databases">
        <title>Studies in the Genomics of Life Span.</title>
        <authorList>
            <person name="Glass D."/>
        </authorList>
    </citation>
    <scope>NUCLEOTIDE SEQUENCE</scope>
    <source>
        <strain evidence="2">LTLLF</strain>
        <tissue evidence="2">Muscle</tissue>
    </source>
</reference>
<dbReference type="InterPro" id="IPR036390">
    <property type="entry name" value="WH_DNA-bd_sf"/>
</dbReference>
<dbReference type="SMART" id="SM00049">
    <property type="entry name" value="DEP"/>
    <property type="match status" value="1"/>
</dbReference>
<dbReference type="InterPro" id="IPR036388">
    <property type="entry name" value="WH-like_DNA-bd_sf"/>
</dbReference>
<proteinExistence type="predicted"/>
<dbReference type="PROSITE" id="PS50186">
    <property type="entry name" value="DEP"/>
    <property type="match status" value="1"/>
</dbReference>
<evidence type="ECO:0000313" key="3">
    <source>
        <dbReference type="Proteomes" id="UP000710432"/>
    </source>
</evidence>
<feature type="domain" description="DEP" evidence="1">
    <location>
        <begin position="59"/>
        <end position="116"/>
    </location>
</feature>
<dbReference type="InterPro" id="IPR000591">
    <property type="entry name" value="DEP_dom"/>
</dbReference>
<accession>A0A8J6GLL6</accession>
<dbReference type="GO" id="GO:0035556">
    <property type="term" value="P:intracellular signal transduction"/>
    <property type="evidence" value="ECO:0007669"/>
    <property type="project" value="InterPro"/>
</dbReference>